<accession>A0ABX0J6T2</accession>
<dbReference type="EMBL" id="JAAOIW010000005">
    <property type="protein sequence ID" value="NHN31120.1"/>
    <property type="molecule type" value="Genomic_DNA"/>
</dbReference>
<dbReference type="Proteomes" id="UP001165962">
    <property type="component" value="Unassembled WGS sequence"/>
</dbReference>
<evidence type="ECO:0000313" key="2">
    <source>
        <dbReference type="Proteomes" id="UP001165962"/>
    </source>
</evidence>
<dbReference type="Gene3D" id="2.60.120.260">
    <property type="entry name" value="Galactose-binding domain-like"/>
    <property type="match status" value="1"/>
</dbReference>
<dbReference type="RefSeq" id="WP_166150866.1">
    <property type="nucleotide sequence ID" value="NZ_JAAOIW010000005.1"/>
</dbReference>
<dbReference type="SUPFAM" id="SSF49785">
    <property type="entry name" value="Galactose-binding domain-like"/>
    <property type="match status" value="1"/>
</dbReference>
<name>A0ABX0J6T2_9BACL</name>
<evidence type="ECO:0000313" key="1">
    <source>
        <dbReference type="EMBL" id="NHN31120.1"/>
    </source>
</evidence>
<comment type="caution">
    <text evidence="1">The sequence shown here is derived from an EMBL/GenBank/DDBJ whole genome shotgun (WGS) entry which is preliminary data.</text>
</comment>
<gene>
    <name evidence="1" type="ORF">G9U52_14875</name>
</gene>
<dbReference type="InterPro" id="IPR008979">
    <property type="entry name" value="Galactose-bd-like_sf"/>
</dbReference>
<reference evidence="1" key="1">
    <citation type="submission" date="2020-03" db="EMBL/GenBank/DDBJ databases">
        <title>Draft sequencing of Paenibacilllus sp. S3N08.</title>
        <authorList>
            <person name="Kim D.-U."/>
        </authorList>
    </citation>
    <scope>NUCLEOTIDE SEQUENCE</scope>
    <source>
        <strain evidence="1">S3N08</strain>
    </source>
</reference>
<protein>
    <submittedName>
        <fullName evidence="1">Uncharacterized protein</fullName>
    </submittedName>
</protein>
<sequence length="383" mass="41479">MSTNKTANLNLHSWTGTDYVLRTEFNENFDKIDAVLPYSALSRQAIINGNFDAWQRGTTLTNPSSVAYLADRWKISQATGGGTFPTNVVHSRQTLTPGDIDKSFFFYRIAPDGAGAIGASSFYQLAQPIENGTRYMCGASKKVAISFYARSSIANKRMGIDLLQNYGTGGSPSAQEVINGTNFILTSTWQKFTFTFTTNTLAGKTFGTNNDDYLTFELWNVWGASLQSRVGASTAEGFGAAGTIDIAQVQLCSGDVALPFQPRNFADELTLCQRYYEKSYSYTNVPATITQGGAILNTTVDNTNVGIVYTTIPFKVRKRGTPTVTIYGTDSGAANTVSDGASDKTIASGSVANPFETSFQQNYALTGATTTLRRFHFTADAEI</sequence>
<proteinExistence type="predicted"/>
<keyword evidence="2" id="KW-1185">Reference proteome</keyword>
<organism evidence="1 2">
    <name type="scientific">Paenibacillus agricola</name>
    <dbReference type="NCBI Taxonomy" id="2716264"/>
    <lineage>
        <taxon>Bacteria</taxon>
        <taxon>Bacillati</taxon>
        <taxon>Bacillota</taxon>
        <taxon>Bacilli</taxon>
        <taxon>Bacillales</taxon>
        <taxon>Paenibacillaceae</taxon>
        <taxon>Paenibacillus</taxon>
    </lineage>
</organism>